<keyword evidence="2" id="KW-1185">Reference proteome</keyword>
<comment type="caution">
    <text evidence="1">The sequence shown here is derived from an EMBL/GenBank/DDBJ whole genome shotgun (WGS) entry which is preliminary data.</text>
</comment>
<dbReference type="Gene3D" id="3.40.50.80">
    <property type="entry name" value="Nucleotide-binding domain of ferredoxin-NADP reductase (FNR) module"/>
    <property type="match status" value="1"/>
</dbReference>
<name>D3BNL8_HETP5</name>
<evidence type="ECO:0000313" key="1">
    <source>
        <dbReference type="EMBL" id="EFA76969.1"/>
    </source>
</evidence>
<dbReference type="GeneID" id="31365195"/>
<reference evidence="1 2" key="1">
    <citation type="journal article" date="2011" name="Genome Res.">
        <title>Phylogeny-wide analysis of social amoeba genomes highlights ancient origins for complex intercellular communication.</title>
        <authorList>
            <person name="Heidel A.J."/>
            <person name="Lawal H.M."/>
            <person name="Felder M."/>
            <person name="Schilde C."/>
            <person name="Helps N.R."/>
            <person name="Tunggal B."/>
            <person name="Rivero F."/>
            <person name="John U."/>
            <person name="Schleicher M."/>
            <person name="Eichinger L."/>
            <person name="Platzer M."/>
            <person name="Noegel A.A."/>
            <person name="Schaap P."/>
            <person name="Gloeckner G."/>
        </authorList>
    </citation>
    <scope>NUCLEOTIDE SEQUENCE [LARGE SCALE GENOMIC DNA]</scope>
    <source>
        <strain evidence="2">ATCC 26659 / Pp 5 / PN500</strain>
    </source>
</reference>
<proteinExistence type="predicted"/>
<dbReference type="Proteomes" id="UP000001396">
    <property type="component" value="Unassembled WGS sequence"/>
</dbReference>
<dbReference type="InParanoid" id="D3BNL8"/>
<dbReference type="EMBL" id="ADBJ01000044">
    <property type="protein sequence ID" value="EFA76969.1"/>
    <property type="molecule type" value="Genomic_DNA"/>
</dbReference>
<protein>
    <submittedName>
        <fullName evidence="1">Uncharacterized protein</fullName>
    </submittedName>
</protein>
<organism evidence="1 2">
    <name type="scientific">Heterostelium pallidum (strain ATCC 26659 / Pp 5 / PN500)</name>
    <name type="common">Cellular slime mold</name>
    <name type="synonym">Polysphondylium pallidum</name>
    <dbReference type="NCBI Taxonomy" id="670386"/>
    <lineage>
        <taxon>Eukaryota</taxon>
        <taxon>Amoebozoa</taxon>
        <taxon>Evosea</taxon>
        <taxon>Eumycetozoa</taxon>
        <taxon>Dictyostelia</taxon>
        <taxon>Acytosteliales</taxon>
        <taxon>Acytosteliaceae</taxon>
        <taxon>Heterostelium</taxon>
    </lineage>
</organism>
<gene>
    <name evidence="1" type="ORF">PPL_09721</name>
</gene>
<dbReference type="InterPro" id="IPR039261">
    <property type="entry name" value="FNR_nucleotide-bd"/>
</dbReference>
<accession>D3BNL8</accession>
<dbReference type="AlphaFoldDB" id="D3BNL8"/>
<sequence length="55" mass="6346">MDIQKVLANELKDTNVHYYFCKPVPFMRAVAKQLTENGVAVSKIHYEVFGPHRVI</sequence>
<evidence type="ECO:0000313" key="2">
    <source>
        <dbReference type="Proteomes" id="UP000001396"/>
    </source>
</evidence>
<dbReference type="SUPFAM" id="SSF52343">
    <property type="entry name" value="Ferredoxin reductase-like, C-terminal NADP-linked domain"/>
    <property type="match status" value="1"/>
</dbReference>
<dbReference type="RefSeq" id="XP_020429100.1">
    <property type="nucleotide sequence ID" value="XM_020580513.1"/>
</dbReference>